<dbReference type="SUPFAM" id="SSF53335">
    <property type="entry name" value="S-adenosyl-L-methionine-dependent methyltransferases"/>
    <property type="match status" value="1"/>
</dbReference>
<dbReference type="Pfam" id="PF05175">
    <property type="entry name" value="MTS"/>
    <property type="match status" value="1"/>
</dbReference>
<dbReference type="InterPro" id="IPR029063">
    <property type="entry name" value="SAM-dependent_MTases_sf"/>
</dbReference>
<evidence type="ECO:0000259" key="3">
    <source>
        <dbReference type="Pfam" id="PF05175"/>
    </source>
</evidence>
<organism evidence="4">
    <name type="scientific">uncultured Sulfurovum sp</name>
    <dbReference type="NCBI Taxonomy" id="269237"/>
    <lineage>
        <taxon>Bacteria</taxon>
        <taxon>Pseudomonadati</taxon>
        <taxon>Campylobacterota</taxon>
        <taxon>Epsilonproteobacteria</taxon>
        <taxon>Campylobacterales</taxon>
        <taxon>Sulfurovaceae</taxon>
        <taxon>Sulfurovum</taxon>
        <taxon>environmental samples</taxon>
    </lineage>
</organism>
<keyword evidence="4" id="KW-0808">Transferase</keyword>
<sequence length="360" mass="42197">MNKDLPSTQADRPNIITTEIDAIKFYRKMDTEATVVEMIAGRYVIVEEYYSNGLQVLAELKKNLLQVYTDKSFQGQRDYRNAYREASHRLLVKIEENKIVVKKCPDIGWLEVLYPDVSEFYISFPEVQGMNSSWQWYEKGIEVKTLNLMLKPYYGTYFPTRFDHLKLFDKWLKKYEGSKENAIEIGVGSGVLSFQLIQNGFNNIFATDTNKNAIIGVAEEIKRLDYEDKLTLNHGDLFENCDVKADVVLFNPPWLLAKHKLEEGIDKAMYYEADLFPRFFEQAIEHLAPEGKVVLIFSNLAQVIDEENPHPIIEELRNHNRFRKELHLKRDVRASSRRTKRRDNRDTEKVELWVLSPKEK</sequence>
<dbReference type="CDD" id="cd02440">
    <property type="entry name" value="AdoMet_MTases"/>
    <property type="match status" value="1"/>
</dbReference>
<evidence type="ECO:0000256" key="2">
    <source>
        <dbReference type="ARBA" id="ARBA00022691"/>
    </source>
</evidence>
<dbReference type="EMBL" id="CACVAP010000037">
    <property type="protein sequence ID" value="CAA6802263.1"/>
    <property type="molecule type" value="Genomic_DNA"/>
</dbReference>
<dbReference type="AlphaFoldDB" id="A0A6S6S3N7"/>
<dbReference type="PROSITE" id="PS00092">
    <property type="entry name" value="N6_MTASE"/>
    <property type="match status" value="1"/>
</dbReference>
<keyword evidence="2" id="KW-0949">S-adenosyl-L-methionine</keyword>
<evidence type="ECO:0000313" key="4">
    <source>
        <dbReference type="EMBL" id="CAA6802263.1"/>
    </source>
</evidence>
<evidence type="ECO:0000256" key="1">
    <source>
        <dbReference type="ARBA" id="ARBA00022603"/>
    </source>
</evidence>
<dbReference type="GO" id="GO:0008757">
    <property type="term" value="F:S-adenosylmethionine-dependent methyltransferase activity"/>
    <property type="evidence" value="ECO:0007669"/>
    <property type="project" value="UniProtKB-ARBA"/>
</dbReference>
<dbReference type="InterPro" id="IPR002052">
    <property type="entry name" value="DNA_methylase_N6_adenine_CS"/>
</dbReference>
<proteinExistence type="predicted"/>
<keyword evidence="1 4" id="KW-0489">Methyltransferase</keyword>
<reference evidence="4" key="1">
    <citation type="submission" date="2020-01" db="EMBL/GenBank/DDBJ databases">
        <authorList>
            <person name="Meier V. D."/>
            <person name="Meier V D."/>
        </authorList>
    </citation>
    <scope>NUCLEOTIDE SEQUENCE</scope>
    <source>
        <strain evidence="4">HLG_WM_MAG_06</strain>
    </source>
</reference>
<feature type="domain" description="Methyltransferase small" evidence="3">
    <location>
        <begin position="178"/>
        <end position="299"/>
    </location>
</feature>
<gene>
    <name evidence="4" type="ORF">HELGO_WM34921</name>
</gene>
<dbReference type="GO" id="GO:0032259">
    <property type="term" value="P:methylation"/>
    <property type="evidence" value="ECO:0007669"/>
    <property type="project" value="UniProtKB-KW"/>
</dbReference>
<protein>
    <submittedName>
        <fullName evidence="4">Protein-N(5)-glutamine methyltransferase PrmC, methylates polypeptide chain release factors RF1 and RF2</fullName>
    </submittedName>
</protein>
<dbReference type="InterPro" id="IPR007848">
    <property type="entry name" value="Small_mtfrase_dom"/>
</dbReference>
<dbReference type="Gene3D" id="3.40.50.150">
    <property type="entry name" value="Vaccinia Virus protein VP39"/>
    <property type="match status" value="1"/>
</dbReference>
<name>A0A6S6S3N7_9BACT</name>
<dbReference type="GO" id="GO:0008170">
    <property type="term" value="F:N-methyltransferase activity"/>
    <property type="evidence" value="ECO:0007669"/>
    <property type="project" value="UniProtKB-ARBA"/>
</dbReference>
<dbReference type="GO" id="GO:0003676">
    <property type="term" value="F:nucleic acid binding"/>
    <property type="evidence" value="ECO:0007669"/>
    <property type="project" value="InterPro"/>
</dbReference>
<accession>A0A6S6S3N7</accession>